<dbReference type="InterPro" id="IPR016166">
    <property type="entry name" value="FAD-bd_PCMH"/>
</dbReference>
<keyword evidence="13" id="KW-1185">Reference proteome</keyword>
<evidence type="ECO:0000256" key="4">
    <source>
        <dbReference type="ARBA" id="ARBA00022589"/>
    </source>
</evidence>
<evidence type="ECO:0000313" key="13">
    <source>
        <dbReference type="Proteomes" id="UP000653305"/>
    </source>
</evidence>
<comment type="similarity">
    <text evidence="3">Belongs to the oxygen-dependent FAD-linked oxidoreductase family.</text>
</comment>
<sequence>MDISYQSLAFSKLHFLFLMLCCLNFSSFADTNTFLQCLSRTLTPNQFANTVYTPKNANYTLILKAYIRNGRFNTSSTPKPTIIVTPWLSSQVQAIVRCANRTNTQLRIRSGGHDYEGLSYTSKTPFAILDMFKLRSIEINLDDETAWAQAGATLGELYYKIWEKSKVHAFPAGVCPTIGLGGHISGGGYGILLRKYGLSVDNLVDAKIVDTKGRVLDRKGMGEDVFWAIQGGGGASFGIILAYKIKLVRVPPVVTIFQVPRTLEENATDLVHRWQYVTDKADKNLFLRVFLQPTTLNSTKTVTALFTIMFLGDANNLVSLMASTFPELGVKKHDCKEMSWIKSVLFWADLPDGTPETALLDRKTMYPTAFKMKSDYVKTPIPKDGLRGVLEKLASMGDVSMICNPYGGRMSEIPETATAFPHRAGNIYKIQYVLNWDEAGPSVANNKTAKIRAFYDYMTPFVSKNPREAFLNYRDIDIGSTDHGRDSLAEARVYGVKYFKGNFERLVRAKTEIDPGNFFRHEQSIPPLKNYQ</sequence>
<keyword evidence="8" id="KW-1015">Disulfide bond</keyword>
<evidence type="ECO:0000256" key="1">
    <source>
        <dbReference type="ARBA" id="ARBA00001974"/>
    </source>
</evidence>
<accession>A0A830C9F8</accession>
<evidence type="ECO:0000259" key="11">
    <source>
        <dbReference type="PROSITE" id="PS51387"/>
    </source>
</evidence>
<dbReference type="Pfam" id="PF08031">
    <property type="entry name" value="BBE"/>
    <property type="match status" value="1"/>
</dbReference>
<dbReference type="Gene3D" id="3.30.43.10">
    <property type="entry name" value="Uridine Diphospho-n-acetylenolpyruvylglucosamine Reductase, domain 2"/>
    <property type="match status" value="1"/>
</dbReference>
<comment type="caution">
    <text evidence="12">The sequence shown here is derived from an EMBL/GenBank/DDBJ whole genome shotgun (WGS) entry which is preliminary data.</text>
</comment>
<dbReference type="OrthoDB" id="407275at2759"/>
<protein>
    <submittedName>
        <fullName evidence="12">Reticuline oxidase-like protein</fullName>
    </submittedName>
</protein>
<proteinExistence type="inferred from homology"/>
<comment type="cofactor">
    <cofactor evidence="1">
        <name>FAD</name>
        <dbReference type="ChEBI" id="CHEBI:57692"/>
    </cofactor>
</comment>
<dbReference type="Proteomes" id="UP000653305">
    <property type="component" value="Unassembled WGS sequence"/>
</dbReference>
<feature type="chain" id="PRO_5032995410" evidence="10">
    <location>
        <begin position="30"/>
        <end position="532"/>
    </location>
</feature>
<keyword evidence="9" id="KW-0325">Glycoprotein</keyword>
<dbReference type="InterPro" id="IPR016167">
    <property type="entry name" value="FAD-bd_PCMH_sub1"/>
</dbReference>
<gene>
    <name evidence="12" type="ORF">PHJA_001738000</name>
</gene>
<organism evidence="12 13">
    <name type="scientific">Phtheirospermum japonicum</name>
    <dbReference type="NCBI Taxonomy" id="374723"/>
    <lineage>
        <taxon>Eukaryota</taxon>
        <taxon>Viridiplantae</taxon>
        <taxon>Streptophyta</taxon>
        <taxon>Embryophyta</taxon>
        <taxon>Tracheophyta</taxon>
        <taxon>Spermatophyta</taxon>
        <taxon>Magnoliopsida</taxon>
        <taxon>eudicotyledons</taxon>
        <taxon>Gunneridae</taxon>
        <taxon>Pentapetalae</taxon>
        <taxon>asterids</taxon>
        <taxon>lamiids</taxon>
        <taxon>Lamiales</taxon>
        <taxon>Orobanchaceae</taxon>
        <taxon>Orobanchaceae incertae sedis</taxon>
        <taxon>Phtheirospermum</taxon>
    </lineage>
</organism>
<keyword evidence="4" id="KW-0017">Alkaloid metabolism</keyword>
<dbReference type="GO" id="GO:0071949">
    <property type="term" value="F:FAD binding"/>
    <property type="evidence" value="ECO:0007669"/>
    <property type="project" value="InterPro"/>
</dbReference>
<evidence type="ECO:0000256" key="10">
    <source>
        <dbReference type="SAM" id="SignalP"/>
    </source>
</evidence>
<evidence type="ECO:0000256" key="8">
    <source>
        <dbReference type="ARBA" id="ARBA00023157"/>
    </source>
</evidence>
<dbReference type="FunFam" id="3.30.43.10:FF:000004">
    <property type="entry name" value="Berberine bridge enzyme-like 15"/>
    <property type="match status" value="1"/>
</dbReference>
<evidence type="ECO:0000256" key="5">
    <source>
        <dbReference type="ARBA" id="ARBA00022630"/>
    </source>
</evidence>
<dbReference type="Pfam" id="PF01565">
    <property type="entry name" value="FAD_binding_4"/>
    <property type="match status" value="1"/>
</dbReference>
<dbReference type="InterPro" id="IPR006094">
    <property type="entry name" value="Oxid_FAD_bind_N"/>
</dbReference>
<evidence type="ECO:0000256" key="9">
    <source>
        <dbReference type="ARBA" id="ARBA00023180"/>
    </source>
</evidence>
<dbReference type="PROSITE" id="PS51387">
    <property type="entry name" value="FAD_PCMH"/>
    <property type="match status" value="1"/>
</dbReference>
<dbReference type="SUPFAM" id="SSF56176">
    <property type="entry name" value="FAD-binding/transporter-associated domain-like"/>
    <property type="match status" value="1"/>
</dbReference>
<dbReference type="PANTHER" id="PTHR32448">
    <property type="entry name" value="OS08G0158400 PROTEIN"/>
    <property type="match status" value="1"/>
</dbReference>
<evidence type="ECO:0000256" key="3">
    <source>
        <dbReference type="ARBA" id="ARBA00005466"/>
    </source>
</evidence>
<reference evidence="12" key="1">
    <citation type="submission" date="2020-07" db="EMBL/GenBank/DDBJ databases">
        <title>Ethylene signaling mediates host invasion by parasitic plants.</title>
        <authorList>
            <person name="Yoshida S."/>
        </authorList>
    </citation>
    <scope>NUCLEOTIDE SEQUENCE</scope>
    <source>
        <strain evidence="12">Okayama</strain>
    </source>
</reference>
<evidence type="ECO:0000313" key="12">
    <source>
        <dbReference type="EMBL" id="GFP95939.1"/>
    </source>
</evidence>
<evidence type="ECO:0000256" key="6">
    <source>
        <dbReference type="ARBA" id="ARBA00022729"/>
    </source>
</evidence>
<dbReference type="InterPro" id="IPR016169">
    <property type="entry name" value="FAD-bd_PCMH_sub2"/>
</dbReference>
<dbReference type="EMBL" id="BMAC01000411">
    <property type="protein sequence ID" value="GFP95939.1"/>
    <property type="molecule type" value="Genomic_DNA"/>
</dbReference>
<keyword evidence="5" id="KW-0285">Flavoprotein</keyword>
<dbReference type="InterPro" id="IPR012951">
    <property type="entry name" value="BBE"/>
</dbReference>
<keyword evidence="7" id="KW-0274">FAD</keyword>
<evidence type="ECO:0000256" key="2">
    <source>
        <dbReference type="ARBA" id="ARBA00004913"/>
    </source>
</evidence>
<feature type="signal peptide" evidence="10">
    <location>
        <begin position="1"/>
        <end position="29"/>
    </location>
</feature>
<dbReference type="Gene3D" id="3.30.465.10">
    <property type="match status" value="1"/>
</dbReference>
<dbReference type="AlphaFoldDB" id="A0A830C9F8"/>
<dbReference type="GO" id="GO:0016491">
    <property type="term" value="F:oxidoreductase activity"/>
    <property type="evidence" value="ECO:0007669"/>
    <property type="project" value="InterPro"/>
</dbReference>
<comment type="pathway">
    <text evidence="2">Alkaloid biosynthesis.</text>
</comment>
<feature type="domain" description="FAD-binding PCMH-type" evidence="11">
    <location>
        <begin position="76"/>
        <end position="250"/>
    </location>
</feature>
<dbReference type="InterPro" id="IPR036318">
    <property type="entry name" value="FAD-bd_PCMH-like_sf"/>
</dbReference>
<name>A0A830C9F8_9LAMI</name>
<keyword evidence="6 10" id="KW-0732">Signal</keyword>
<evidence type="ECO:0000256" key="7">
    <source>
        <dbReference type="ARBA" id="ARBA00022827"/>
    </source>
</evidence>
<dbReference type="Gene3D" id="3.40.462.20">
    <property type="match status" value="1"/>
</dbReference>